<sequence length="125" mass="12385">MTAPGPSWPGGLGDHDADDYGAVPAVLRPGLEHADGAVAQAVLVELDADRGGGAEGVGQALRLLDLFEDPLGDLDAVAGSLALDAEVAQTDVAGAGGVFDLLGVLDPQRRYCLAAAALGGLGVDL</sequence>
<name>A0ABW8BLX3_9ACTN</name>
<evidence type="ECO:0000313" key="2">
    <source>
        <dbReference type="Proteomes" id="UP001614264"/>
    </source>
</evidence>
<keyword evidence="2" id="KW-1185">Reference proteome</keyword>
<organism evidence="1 2">
    <name type="scientific">Streptomyces salinarius</name>
    <dbReference type="NCBI Taxonomy" id="2762598"/>
    <lineage>
        <taxon>Bacteria</taxon>
        <taxon>Bacillati</taxon>
        <taxon>Actinomycetota</taxon>
        <taxon>Actinomycetes</taxon>
        <taxon>Kitasatosporales</taxon>
        <taxon>Streptomycetaceae</taxon>
        <taxon>Streptomyces</taxon>
    </lineage>
</organism>
<dbReference type="Proteomes" id="UP001614264">
    <property type="component" value="Unassembled WGS sequence"/>
</dbReference>
<evidence type="ECO:0000313" key="1">
    <source>
        <dbReference type="EMBL" id="MFI7876048.1"/>
    </source>
</evidence>
<comment type="caution">
    <text evidence="1">The sequence shown here is derived from an EMBL/GenBank/DDBJ whole genome shotgun (WGS) entry which is preliminary data.</text>
</comment>
<reference evidence="1 2" key="1">
    <citation type="submission" date="2024-07" db="EMBL/GenBank/DDBJ databases">
        <title>Whole genome sequencing of Prodigiosin pigment-producing Streptomyces salinarius isolated from rhizosphere soil of Arachis hypogaea.</title>
        <authorList>
            <person name="Vidhya A."/>
            <person name="Ramya S."/>
        </authorList>
    </citation>
    <scope>NUCLEOTIDE SEQUENCE [LARGE SCALE GENOMIC DNA]</scope>
    <source>
        <strain evidence="1 2">VRMG2420</strain>
    </source>
</reference>
<gene>
    <name evidence="1" type="ORF">AB4829_36335</name>
</gene>
<proteinExistence type="predicted"/>
<accession>A0ABW8BLX3</accession>
<dbReference type="EMBL" id="JBITPR010000066">
    <property type="protein sequence ID" value="MFI7876048.1"/>
    <property type="molecule type" value="Genomic_DNA"/>
</dbReference>
<protein>
    <submittedName>
        <fullName evidence="1">Uncharacterized protein</fullName>
    </submittedName>
</protein>
<dbReference type="RefSeq" id="WP_399594986.1">
    <property type="nucleotide sequence ID" value="NZ_JBITPR010000066.1"/>
</dbReference>